<protein>
    <submittedName>
        <fullName evidence="1">Uncharacterized protein</fullName>
    </submittedName>
</protein>
<dbReference type="AlphaFoldDB" id="A0AAD2HKC8"/>
<evidence type="ECO:0000313" key="1">
    <source>
        <dbReference type="EMBL" id="CAK5278054.1"/>
    </source>
</evidence>
<feature type="non-terminal residue" evidence="1">
    <location>
        <position position="93"/>
    </location>
</feature>
<dbReference type="EMBL" id="CAVNYO010000421">
    <property type="protein sequence ID" value="CAK5278054.1"/>
    <property type="molecule type" value="Genomic_DNA"/>
</dbReference>
<name>A0AAD2HKC8_9AGAR</name>
<comment type="caution">
    <text evidence="1">The sequence shown here is derived from an EMBL/GenBank/DDBJ whole genome shotgun (WGS) entry which is preliminary data.</text>
</comment>
<evidence type="ECO:0000313" key="2">
    <source>
        <dbReference type="Proteomes" id="UP001295794"/>
    </source>
</evidence>
<proteinExistence type="predicted"/>
<keyword evidence="2" id="KW-1185">Reference proteome</keyword>
<accession>A0AAD2HKC8</accession>
<organism evidence="1 2">
    <name type="scientific">Mycena citricolor</name>
    <dbReference type="NCBI Taxonomy" id="2018698"/>
    <lineage>
        <taxon>Eukaryota</taxon>
        <taxon>Fungi</taxon>
        <taxon>Dikarya</taxon>
        <taxon>Basidiomycota</taxon>
        <taxon>Agaricomycotina</taxon>
        <taxon>Agaricomycetes</taxon>
        <taxon>Agaricomycetidae</taxon>
        <taxon>Agaricales</taxon>
        <taxon>Marasmiineae</taxon>
        <taxon>Mycenaceae</taxon>
        <taxon>Mycena</taxon>
    </lineage>
</organism>
<gene>
    <name evidence="1" type="ORF">MYCIT1_LOCUS27298</name>
</gene>
<sequence>MGGRHSHHMCGEIRYVMSMERVDPNRRRTKCSCPEPRRFKQLRSAGHMDDTRACSPRYAIRTFTSYRMEAGNYMLISGGHITDTRKFADMASM</sequence>
<reference evidence="1" key="1">
    <citation type="submission" date="2023-11" db="EMBL/GenBank/DDBJ databases">
        <authorList>
            <person name="De Vega J J."/>
            <person name="De Vega J J."/>
        </authorList>
    </citation>
    <scope>NUCLEOTIDE SEQUENCE</scope>
</reference>
<dbReference type="Proteomes" id="UP001295794">
    <property type="component" value="Unassembled WGS sequence"/>
</dbReference>